<dbReference type="InterPro" id="IPR013685">
    <property type="entry name" value="POTRA_FtsQ_type"/>
</dbReference>
<dbReference type="Gene3D" id="3.10.20.310">
    <property type="entry name" value="membrane protein fhac"/>
    <property type="match status" value="1"/>
</dbReference>
<dbReference type="PANTHER" id="PTHR37820">
    <property type="entry name" value="CELL DIVISION PROTEIN DIVIB"/>
    <property type="match status" value="1"/>
</dbReference>
<dbReference type="AlphaFoldDB" id="A0A1U9K654"/>
<evidence type="ECO:0000256" key="2">
    <source>
        <dbReference type="ARBA" id="ARBA00022475"/>
    </source>
</evidence>
<keyword evidence="12" id="KW-1185">Reference proteome</keyword>
<evidence type="ECO:0000256" key="8">
    <source>
        <dbReference type="SAM" id="MobiDB-lite"/>
    </source>
</evidence>
<keyword evidence="6 9" id="KW-0472">Membrane</keyword>
<evidence type="ECO:0000256" key="9">
    <source>
        <dbReference type="SAM" id="Phobius"/>
    </source>
</evidence>
<dbReference type="PROSITE" id="PS51779">
    <property type="entry name" value="POTRA"/>
    <property type="match status" value="1"/>
</dbReference>
<dbReference type="Gene3D" id="3.40.50.10960">
    <property type="match status" value="1"/>
</dbReference>
<dbReference type="InterPro" id="IPR050487">
    <property type="entry name" value="FtsQ_DivIB"/>
</dbReference>
<keyword evidence="3" id="KW-0132">Cell division</keyword>
<dbReference type="GO" id="GO:0005886">
    <property type="term" value="C:plasma membrane"/>
    <property type="evidence" value="ECO:0007669"/>
    <property type="project" value="TreeGrafter"/>
</dbReference>
<dbReference type="GO" id="GO:0051301">
    <property type="term" value="P:cell division"/>
    <property type="evidence" value="ECO:0007669"/>
    <property type="project" value="UniProtKB-KW"/>
</dbReference>
<keyword evidence="5 9" id="KW-1133">Transmembrane helix</keyword>
<dbReference type="RefSeq" id="WP_077719383.1">
    <property type="nucleotide sequence ID" value="NZ_CP019699.1"/>
</dbReference>
<keyword evidence="2" id="KW-1003">Cell membrane</keyword>
<protein>
    <recommendedName>
        <fullName evidence="10">POTRA domain-containing protein</fullName>
    </recommendedName>
</protein>
<evidence type="ECO:0000256" key="5">
    <source>
        <dbReference type="ARBA" id="ARBA00022989"/>
    </source>
</evidence>
<gene>
    <name evidence="11" type="ORF">B0W44_06695</name>
</gene>
<dbReference type="OrthoDB" id="2677691at2"/>
<feature type="transmembrane region" description="Helical" evidence="9">
    <location>
        <begin position="21"/>
        <end position="39"/>
    </location>
</feature>
<dbReference type="InterPro" id="IPR034746">
    <property type="entry name" value="POTRA"/>
</dbReference>
<comment type="subcellular location">
    <subcellularLocation>
        <location evidence="1">Membrane</location>
    </subcellularLocation>
</comment>
<dbReference type="Pfam" id="PF08478">
    <property type="entry name" value="POTRA_1"/>
    <property type="match status" value="1"/>
</dbReference>
<evidence type="ECO:0000256" key="6">
    <source>
        <dbReference type="ARBA" id="ARBA00023136"/>
    </source>
</evidence>
<evidence type="ECO:0000259" key="10">
    <source>
        <dbReference type="PROSITE" id="PS51779"/>
    </source>
</evidence>
<evidence type="ECO:0000256" key="4">
    <source>
        <dbReference type="ARBA" id="ARBA00022692"/>
    </source>
</evidence>
<sequence length="264" mass="30548">MPASIPPFREKKAKVTHPNRWAIGFILFFFISALVLLFFQSPLSKIQHIEIKGQETLEENEIAAQVSLAPGVQFFEWDREKAEERLRKYPQVKDVAVTKIFPGKVVITLSEWRRVALWLHADDGSVDRLHPVLENGSVLDEPWDGKVDKPLLRGWEDVSKVKALSQELAKVEPETLRTLSEIHPHESDLYDDEVRVFTDEGNEVITRISTFRDNIAQYRKFIPDDARGIVHMTYSEDFGWFEPYVKEDTRDEEQGSEADDTRQP</sequence>
<organism evidence="11 12">
    <name type="scientific">Novibacillus thermophilus</name>
    <dbReference type="NCBI Taxonomy" id="1471761"/>
    <lineage>
        <taxon>Bacteria</taxon>
        <taxon>Bacillati</taxon>
        <taxon>Bacillota</taxon>
        <taxon>Bacilli</taxon>
        <taxon>Bacillales</taxon>
        <taxon>Thermoactinomycetaceae</taxon>
        <taxon>Novibacillus</taxon>
    </lineage>
</organism>
<dbReference type="PANTHER" id="PTHR37820:SF1">
    <property type="entry name" value="CELL DIVISION PROTEIN FTSQ"/>
    <property type="match status" value="1"/>
</dbReference>
<evidence type="ECO:0000256" key="7">
    <source>
        <dbReference type="ARBA" id="ARBA00023306"/>
    </source>
</evidence>
<reference evidence="11 12" key="1">
    <citation type="journal article" date="2015" name="Int. J. Syst. Evol. Microbiol.">
        <title>Novibacillus thermophilus gen. nov., sp. nov., a Gram-staining-negative and moderately thermophilic member of the family Thermoactinomycetaceae.</title>
        <authorList>
            <person name="Yang G."/>
            <person name="Chen J."/>
            <person name="Zhou S."/>
        </authorList>
    </citation>
    <scope>NUCLEOTIDE SEQUENCE [LARGE SCALE GENOMIC DNA]</scope>
    <source>
        <strain evidence="11 12">SG-1</strain>
    </source>
</reference>
<feature type="domain" description="POTRA" evidence="10">
    <location>
        <begin position="44"/>
        <end position="112"/>
    </location>
</feature>
<dbReference type="Proteomes" id="UP000188603">
    <property type="component" value="Chromosome"/>
</dbReference>
<name>A0A1U9K654_9BACL</name>
<accession>A0A1U9K654</accession>
<evidence type="ECO:0000313" key="12">
    <source>
        <dbReference type="Proteomes" id="UP000188603"/>
    </source>
</evidence>
<dbReference type="EMBL" id="CP019699">
    <property type="protein sequence ID" value="AQS55521.1"/>
    <property type="molecule type" value="Genomic_DNA"/>
</dbReference>
<evidence type="ECO:0000313" key="11">
    <source>
        <dbReference type="EMBL" id="AQS55521.1"/>
    </source>
</evidence>
<proteinExistence type="predicted"/>
<evidence type="ECO:0000256" key="1">
    <source>
        <dbReference type="ARBA" id="ARBA00004370"/>
    </source>
</evidence>
<dbReference type="STRING" id="1471761.B0W44_06695"/>
<keyword evidence="4 9" id="KW-0812">Transmembrane</keyword>
<dbReference type="KEGG" id="ntr:B0W44_06695"/>
<keyword evidence="7" id="KW-0131">Cell cycle</keyword>
<evidence type="ECO:0000256" key="3">
    <source>
        <dbReference type="ARBA" id="ARBA00022618"/>
    </source>
</evidence>
<feature type="region of interest" description="Disordered" evidence="8">
    <location>
        <begin position="245"/>
        <end position="264"/>
    </location>
</feature>